<gene>
    <name evidence="3" type="ORF">PtA15_17A408</name>
</gene>
<accession>A0ABY7D6C9</accession>
<reference evidence="3" key="1">
    <citation type="submission" date="2022-10" db="EMBL/GenBank/DDBJ databases">
        <title>Puccinia triticina Genome sequencing and assembly.</title>
        <authorList>
            <person name="Li C."/>
        </authorList>
    </citation>
    <scope>NUCLEOTIDE SEQUENCE</scope>
    <source>
        <strain evidence="3">Pt15</strain>
    </source>
</reference>
<name>A0ABY7D6C9_9BASI</name>
<feature type="compositionally biased region" description="Basic and acidic residues" evidence="1">
    <location>
        <begin position="255"/>
        <end position="280"/>
    </location>
</feature>
<feature type="compositionally biased region" description="Low complexity" evidence="1">
    <location>
        <begin position="107"/>
        <end position="116"/>
    </location>
</feature>
<keyword evidence="2" id="KW-0732">Signal</keyword>
<dbReference type="EMBL" id="CP110437">
    <property type="protein sequence ID" value="WAQ92926.1"/>
    <property type="molecule type" value="Genomic_DNA"/>
</dbReference>
<protein>
    <submittedName>
        <fullName evidence="3">Uncharacterized protein</fullName>
    </submittedName>
</protein>
<feature type="signal peptide" evidence="2">
    <location>
        <begin position="1"/>
        <end position="19"/>
    </location>
</feature>
<evidence type="ECO:0000313" key="3">
    <source>
        <dbReference type="EMBL" id="WAQ92926.1"/>
    </source>
</evidence>
<evidence type="ECO:0000256" key="2">
    <source>
        <dbReference type="SAM" id="SignalP"/>
    </source>
</evidence>
<feature type="region of interest" description="Disordered" evidence="1">
    <location>
        <begin position="97"/>
        <end position="210"/>
    </location>
</feature>
<feature type="chain" id="PRO_5047155278" evidence="2">
    <location>
        <begin position="20"/>
        <end position="441"/>
    </location>
</feature>
<dbReference type="GeneID" id="77805417"/>
<feature type="region of interest" description="Disordered" evidence="1">
    <location>
        <begin position="233"/>
        <end position="292"/>
    </location>
</feature>
<keyword evidence="4" id="KW-1185">Reference proteome</keyword>
<evidence type="ECO:0000256" key="1">
    <source>
        <dbReference type="SAM" id="MobiDB-lite"/>
    </source>
</evidence>
<dbReference type="RefSeq" id="XP_053028481.1">
    <property type="nucleotide sequence ID" value="XM_053164522.1"/>
</dbReference>
<organism evidence="3 4">
    <name type="scientific">Puccinia triticina</name>
    <dbReference type="NCBI Taxonomy" id="208348"/>
    <lineage>
        <taxon>Eukaryota</taxon>
        <taxon>Fungi</taxon>
        <taxon>Dikarya</taxon>
        <taxon>Basidiomycota</taxon>
        <taxon>Pucciniomycotina</taxon>
        <taxon>Pucciniomycetes</taxon>
        <taxon>Pucciniales</taxon>
        <taxon>Pucciniaceae</taxon>
        <taxon>Puccinia</taxon>
    </lineage>
</organism>
<sequence>MWMCAFCTIVAAVSTFTAGAPLTALGIRHQDSNFAQNYTQNGCKPSTHLNHLQRRLFWGASDTTPARIPSTIISTKHPDLTAGRGLQPAELLAETRHPSQLAQSKLPASRSAANPSSPEPKEAPSTQKPGPNIVPQKPYPRPHEKTKTQLSASSSQKTPPSKTANSEAFQELERPTPFSSESNIPSAVFSPEEGKGSISSPRRHGELPLKPPNWVEKVREFWDKILQKIKRLFRPSKKNEPQETDGESPKTTATEPDRVHSHIADTTKTHHTSENAHPDSHPAAQKTDSEIMPTPHTHASTYLRLPNFDFLQLTWAIPGILQSWLGRCLLTSWLVCHKERPSPPGRLIAAALERFNSRDLAESIRNGAHSSNCLLRVVAYSFSVKQIQDILLEYGHKTIPKVGKIIEQHFSQKVIEFVTDLITTPSQSQTQHGDESVARGL</sequence>
<dbReference type="Proteomes" id="UP001164743">
    <property type="component" value="Chromosome 17A"/>
</dbReference>
<proteinExistence type="predicted"/>
<feature type="compositionally biased region" description="Polar residues" evidence="1">
    <location>
        <begin position="148"/>
        <end position="168"/>
    </location>
</feature>
<evidence type="ECO:0000313" key="4">
    <source>
        <dbReference type="Proteomes" id="UP001164743"/>
    </source>
</evidence>